<gene>
    <name evidence="2" type="ORF">E9229_003576</name>
</gene>
<reference evidence="2 3" key="1">
    <citation type="submission" date="2020-08" db="EMBL/GenBank/DDBJ databases">
        <title>Sequencing the genomes of 1000 actinobacteria strains.</title>
        <authorList>
            <person name="Klenk H.-P."/>
        </authorList>
    </citation>
    <scope>NUCLEOTIDE SEQUENCE [LARGE SCALE GENOMIC DNA]</scope>
    <source>
        <strain evidence="2 3">DSM 22826</strain>
    </source>
</reference>
<keyword evidence="3" id="KW-1185">Reference proteome</keyword>
<dbReference type="Proteomes" id="UP000523000">
    <property type="component" value="Unassembled WGS sequence"/>
</dbReference>
<evidence type="ECO:0000313" key="2">
    <source>
        <dbReference type="EMBL" id="MBB2997329.1"/>
    </source>
</evidence>
<proteinExistence type="predicted"/>
<dbReference type="RefSeq" id="WP_183512879.1">
    <property type="nucleotide sequence ID" value="NZ_BAABGK010000018.1"/>
</dbReference>
<comment type="caution">
    <text evidence="2">The sequence shown here is derived from an EMBL/GenBank/DDBJ whole genome shotgun (WGS) entry which is preliminary data.</text>
</comment>
<organism evidence="2 3">
    <name type="scientific">Paeniglutamicibacter cryotolerans</name>
    <dbReference type="NCBI Taxonomy" id="670079"/>
    <lineage>
        <taxon>Bacteria</taxon>
        <taxon>Bacillati</taxon>
        <taxon>Actinomycetota</taxon>
        <taxon>Actinomycetes</taxon>
        <taxon>Micrococcales</taxon>
        <taxon>Micrococcaceae</taxon>
        <taxon>Paeniglutamicibacter</taxon>
    </lineage>
</organism>
<dbReference type="AlphaFoldDB" id="A0A839QM65"/>
<accession>A0A839QM65</accession>
<name>A0A839QM65_9MICC</name>
<dbReference type="Pfam" id="PF18164">
    <property type="entry name" value="GNAT_C"/>
    <property type="match status" value="1"/>
</dbReference>
<dbReference type="InterPro" id="IPR041644">
    <property type="entry name" value="GNAT_C"/>
</dbReference>
<evidence type="ECO:0000259" key="1">
    <source>
        <dbReference type="Pfam" id="PF18164"/>
    </source>
</evidence>
<dbReference type="Gene3D" id="3.40.630.120">
    <property type="match status" value="1"/>
</dbReference>
<protein>
    <recommendedName>
        <fullName evidence="1">GNAT-like C-terminal domain-containing protein</fullName>
    </recommendedName>
</protein>
<dbReference type="EMBL" id="JACHVS010000002">
    <property type="protein sequence ID" value="MBB2997329.1"/>
    <property type="molecule type" value="Genomic_DNA"/>
</dbReference>
<feature type="domain" description="GNAT-like C-terminal" evidence="1">
    <location>
        <begin position="5"/>
        <end position="152"/>
    </location>
</feature>
<evidence type="ECO:0000313" key="3">
    <source>
        <dbReference type="Proteomes" id="UP000523000"/>
    </source>
</evidence>
<sequence length="160" mass="17590">MDGSLLRIGRLQFHLRQQAAPRGPLTTGDWFVGVHIPGDGPLDPTAVDKSLDAAASIFADRFPDRPIVAASCDSWLLDPHLATSMPASNMSGFARRFALESLRPEPTDALYFTFRTRDFARVPRLPRDTSLQRAVLDRIEAGGIWQVGSGWLPWPAVPSP</sequence>